<evidence type="ECO:0000313" key="1">
    <source>
        <dbReference type="EMBL" id="AFS80694.1"/>
    </source>
</evidence>
<dbReference type="EMBL" id="CP003842">
    <property type="protein sequence ID" value="AFS80694.1"/>
    <property type="molecule type" value="Genomic_DNA"/>
</dbReference>
<proteinExistence type="predicted"/>
<organism evidence="1 2">
    <name type="scientific">Candidatus Nitrosopumilus koreensis AR1</name>
    <dbReference type="NCBI Taxonomy" id="1229908"/>
    <lineage>
        <taxon>Archaea</taxon>
        <taxon>Nitrososphaerota</taxon>
        <taxon>Nitrososphaeria</taxon>
        <taxon>Nitrosopumilales</taxon>
        <taxon>Nitrosopumilaceae</taxon>
        <taxon>Nitrosopumilus</taxon>
    </lineage>
</organism>
<dbReference type="STRING" id="1229908.NKOR_04020"/>
<name>K0B5F5_9ARCH</name>
<dbReference type="RefSeq" id="WP_014963081.1">
    <property type="nucleotide sequence ID" value="NC_018655.1"/>
</dbReference>
<sequence>MITSDKITILSITKDLYRLNHLGDMVRLAMDGNHDGAEFSEKMKKFELRYGSVPDEFLELFGEIDNDRNM</sequence>
<dbReference type="KEGG" id="nkr:NKOR_04020"/>
<reference evidence="1 2" key="1">
    <citation type="journal article" date="2012" name="J. Bacteriol.">
        <title>Draft Genome Sequence of an Ammonia-Oxidizing Archaeon, "Candidatus Nitrosopumilus koreensis" AR1, from Marine Sediment.</title>
        <authorList>
            <person name="Park S.J."/>
            <person name="Kim J.G."/>
            <person name="Jung M.Y."/>
            <person name="Kim S.J."/>
            <person name="Cha I.T."/>
            <person name="Kwon K."/>
            <person name="Lee J.H."/>
            <person name="Rhee S.K."/>
        </authorList>
    </citation>
    <scope>NUCLEOTIDE SEQUENCE [LARGE SCALE GENOMIC DNA]</scope>
    <source>
        <strain evidence="1 2">AR1</strain>
    </source>
</reference>
<evidence type="ECO:0000313" key="2">
    <source>
        <dbReference type="Proteomes" id="UP000006101"/>
    </source>
</evidence>
<dbReference type="AlphaFoldDB" id="K0B5F5"/>
<dbReference type="HOGENOM" id="CLU_2747954_0_0_2"/>
<dbReference type="PATRIC" id="fig|1229908.8.peg.870"/>
<gene>
    <name evidence="1" type="ORF">NKOR_04020</name>
</gene>
<protein>
    <submittedName>
        <fullName evidence="1">Uncharacterized protein</fullName>
    </submittedName>
</protein>
<accession>K0B5F5</accession>
<dbReference type="Proteomes" id="UP000006101">
    <property type="component" value="Chromosome"/>
</dbReference>
<dbReference type="GeneID" id="13724842"/>
<keyword evidence="2" id="KW-1185">Reference proteome</keyword>